<dbReference type="CDD" id="cd04216">
    <property type="entry name" value="Phytocyanin"/>
    <property type="match status" value="1"/>
</dbReference>
<feature type="compositionally biased region" description="Low complexity" evidence="6">
    <location>
        <begin position="166"/>
        <end position="180"/>
    </location>
</feature>
<feature type="domain" description="Phytocyanin" evidence="8">
    <location>
        <begin position="27"/>
        <end position="126"/>
    </location>
</feature>
<evidence type="ECO:0000256" key="1">
    <source>
        <dbReference type="ARBA" id="ARBA00022448"/>
    </source>
</evidence>
<evidence type="ECO:0000256" key="4">
    <source>
        <dbReference type="ARBA" id="ARBA00023008"/>
    </source>
</evidence>
<dbReference type="PANTHER" id="PTHR33021">
    <property type="entry name" value="BLUE COPPER PROTEIN"/>
    <property type="match status" value="1"/>
</dbReference>
<feature type="region of interest" description="Disordered" evidence="6">
    <location>
        <begin position="126"/>
        <end position="196"/>
    </location>
</feature>
<dbReference type="Proteomes" id="UP001187192">
    <property type="component" value="Unassembled WGS sequence"/>
</dbReference>
<accession>A0AA88IZV5</accession>
<dbReference type="PROSITE" id="PS51485">
    <property type="entry name" value="PHYTOCYANIN"/>
    <property type="match status" value="1"/>
</dbReference>
<proteinExistence type="predicted"/>
<dbReference type="Pfam" id="PF02298">
    <property type="entry name" value="Cu_bind_like"/>
    <property type="match status" value="1"/>
</dbReference>
<evidence type="ECO:0000256" key="5">
    <source>
        <dbReference type="ARBA" id="ARBA00023180"/>
    </source>
</evidence>
<dbReference type="InterPro" id="IPR003245">
    <property type="entry name" value="Phytocyanin_dom"/>
</dbReference>
<gene>
    <name evidence="9" type="ORF">TIFTF001_027188</name>
</gene>
<dbReference type="GO" id="GO:0046872">
    <property type="term" value="F:metal ion binding"/>
    <property type="evidence" value="ECO:0007669"/>
    <property type="project" value="UniProtKB-KW"/>
</dbReference>
<dbReference type="AlphaFoldDB" id="A0AA88IZV5"/>
<dbReference type="InterPro" id="IPR039391">
    <property type="entry name" value="Phytocyanin-like"/>
</dbReference>
<keyword evidence="2" id="KW-0479">Metal-binding</keyword>
<keyword evidence="5" id="KW-0325">Glycoprotein</keyword>
<evidence type="ECO:0000256" key="2">
    <source>
        <dbReference type="ARBA" id="ARBA00022723"/>
    </source>
</evidence>
<keyword evidence="10" id="KW-1185">Reference proteome</keyword>
<evidence type="ECO:0000256" key="3">
    <source>
        <dbReference type="ARBA" id="ARBA00022982"/>
    </source>
</evidence>
<dbReference type="Gene3D" id="2.60.40.420">
    <property type="entry name" value="Cupredoxins - blue copper proteins"/>
    <property type="match status" value="1"/>
</dbReference>
<dbReference type="EMBL" id="BTGU01000075">
    <property type="protein sequence ID" value="GMN58086.1"/>
    <property type="molecule type" value="Genomic_DNA"/>
</dbReference>
<evidence type="ECO:0000313" key="9">
    <source>
        <dbReference type="EMBL" id="GMN58086.1"/>
    </source>
</evidence>
<feature type="compositionally biased region" description="Low complexity" evidence="6">
    <location>
        <begin position="138"/>
        <end position="159"/>
    </location>
</feature>
<dbReference type="InterPro" id="IPR028871">
    <property type="entry name" value="BlueCu_1_BS"/>
</dbReference>
<keyword evidence="1" id="KW-0813">Transport</keyword>
<evidence type="ECO:0000313" key="10">
    <source>
        <dbReference type="Proteomes" id="UP001187192"/>
    </source>
</evidence>
<dbReference type="PANTHER" id="PTHR33021:SF492">
    <property type="entry name" value="UCLACYANIN 1"/>
    <property type="match status" value="1"/>
</dbReference>
<feature type="signal peptide" evidence="7">
    <location>
        <begin position="1"/>
        <end position="26"/>
    </location>
</feature>
<reference evidence="9" key="1">
    <citation type="submission" date="2023-07" db="EMBL/GenBank/DDBJ databases">
        <title>draft genome sequence of fig (Ficus carica).</title>
        <authorList>
            <person name="Takahashi T."/>
            <person name="Nishimura K."/>
        </authorList>
    </citation>
    <scope>NUCLEOTIDE SEQUENCE</scope>
</reference>
<evidence type="ECO:0000259" key="8">
    <source>
        <dbReference type="PROSITE" id="PS51485"/>
    </source>
</evidence>
<keyword evidence="4" id="KW-0186">Copper</keyword>
<dbReference type="InterPro" id="IPR008972">
    <property type="entry name" value="Cupredoxin"/>
</dbReference>
<sequence>MALILMRRSTILSLAVMAILLELGMAANYTVGAPNGSWDTSTDLTSWASSLTFLVGDNLIFQYTPNHNLVEVMKADYDSCKPSNQIKAYSDGNTVIPLLASGKRYFICGTPGHCVQGMKVEIDTLASTSSPPAPSPSLAPKSPSTPTPAGAPESTAPTASTPPPLSADSPSSDGPSSSSPNTAPFTEPHESARAPSAASINYKGSFQAGLLTGFGAIVMLLAF</sequence>
<name>A0AA88IZV5_FICCA</name>
<dbReference type="FunFam" id="2.60.40.420:FF:000003">
    <property type="entry name" value="Blue copper"/>
    <property type="match status" value="1"/>
</dbReference>
<organism evidence="9 10">
    <name type="scientific">Ficus carica</name>
    <name type="common">Common fig</name>
    <dbReference type="NCBI Taxonomy" id="3494"/>
    <lineage>
        <taxon>Eukaryota</taxon>
        <taxon>Viridiplantae</taxon>
        <taxon>Streptophyta</taxon>
        <taxon>Embryophyta</taxon>
        <taxon>Tracheophyta</taxon>
        <taxon>Spermatophyta</taxon>
        <taxon>Magnoliopsida</taxon>
        <taxon>eudicotyledons</taxon>
        <taxon>Gunneridae</taxon>
        <taxon>Pentapetalae</taxon>
        <taxon>rosids</taxon>
        <taxon>fabids</taxon>
        <taxon>Rosales</taxon>
        <taxon>Moraceae</taxon>
        <taxon>Ficeae</taxon>
        <taxon>Ficus</taxon>
    </lineage>
</organism>
<protein>
    <recommendedName>
        <fullName evidence="8">Phytocyanin domain-containing protein</fullName>
    </recommendedName>
</protein>
<dbReference type="GO" id="GO:0009055">
    <property type="term" value="F:electron transfer activity"/>
    <property type="evidence" value="ECO:0007669"/>
    <property type="project" value="InterPro"/>
</dbReference>
<keyword evidence="7" id="KW-0732">Signal</keyword>
<evidence type="ECO:0000256" key="7">
    <source>
        <dbReference type="SAM" id="SignalP"/>
    </source>
</evidence>
<dbReference type="PROSITE" id="PS00196">
    <property type="entry name" value="COPPER_BLUE"/>
    <property type="match status" value="1"/>
</dbReference>
<feature type="chain" id="PRO_5041649938" description="Phytocyanin domain-containing protein" evidence="7">
    <location>
        <begin position="27"/>
        <end position="223"/>
    </location>
</feature>
<dbReference type="SUPFAM" id="SSF49503">
    <property type="entry name" value="Cupredoxins"/>
    <property type="match status" value="1"/>
</dbReference>
<keyword evidence="3" id="KW-0249">Electron transport</keyword>
<evidence type="ECO:0000256" key="6">
    <source>
        <dbReference type="SAM" id="MobiDB-lite"/>
    </source>
</evidence>
<dbReference type="GO" id="GO:0005886">
    <property type="term" value="C:plasma membrane"/>
    <property type="evidence" value="ECO:0007669"/>
    <property type="project" value="TreeGrafter"/>
</dbReference>
<comment type="caution">
    <text evidence="9">The sequence shown here is derived from an EMBL/GenBank/DDBJ whole genome shotgun (WGS) entry which is preliminary data.</text>
</comment>